<dbReference type="RefSeq" id="WP_136463780.1">
    <property type="nucleotide sequence ID" value="NZ_SRKY01000004.1"/>
</dbReference>
<dbReference type="AlphaFoldDB" id="A0A4S4N9J4"/>
<comment type="caution">
    <text evidence="1">The sequence shown here is derived from an EMBL/GenBank/DDBJ whole genome shotgun (WGS) entry which is preliminary data.</text>
</comment>
<evidence type="ECO:0000313" key="1">
    <source>
        <dbReference type="EMBL" id="THH35047.1"/>
    </source>
</evidence>
<dbReference type="EMBL" id="SRKY01000004">
    <property type="protein sequence ID" value="THH35047.1"/>
    <property type="molecule type" value="Genomic_DNA"/>
</dbReference>
<dbReference type="Pfam" id="PF07372">
    <property type="entry name" value="DUF1491"/>
    <property type="match status" value="1"/>
</dbReference>
<evidence type="ECO:0000313" key="2">
    <source>
        <dbReference type="Proteomes" id="UP000306602"/>
    </source>
</evidence>
<dbReference type="OrthoDB" id="9809136at2"/>
<reference evidence="1 2" key="1">
    <citation type="submission" date="2019-04" db="EMBL/GenBank/DDBJ databases">
        <title>Shimia ponticola sp. nov., isolated from seawater.</title>
        <authorList>
            <person name="Kim Y.-O."/>
            <person name="Yoon J.-H."/>
        </authorList>
    </citation>
    <scope>NUCLEOTIDE SEQUENCE [LARGE SCALE GENOMIC DNA]</scope>
    <source>
        <strain evidence="1 2">MYP11</strain>
    </source>
</reference>
<name>A0A4S4N9J4_9RHOB</name>
<accession>A0A4S4N9J4</accession>
<gene>
    <name evidence="1" type="ORF">E4Z66_14540</name>
</gene>
<dbReference type="Proteomes" id="UP000306602">
    <property type="component" value="Unassembled WGS sequence"/>
</dbReference>
<keyword evidence="2" id="KW-1185">Reference proteome</keyword>
<sequence length="109" mass="12190">MTRLTARFWVDAYLARLRFHDIPAFVTAHGDDTGGAVLVKLNTLDGQARLFQRGFDLETGARHWQVLNEGAEADVDASLARQRGFDPDLWVIEVEDRAGRHLLDDDGLG</sequence>
<protein>
    <submittedName>
        <fullName evidence="1">DUF1491 family protein</fullName>
    </submittedName>
</protein>
<dbReference type="InterPro" id="IPR009964">
    <property type="entry name" value="DUF1491"/>
</dbReference>
<proteinExistence type="predicted"/>
<dbReference type="Gene3D" id="3.40.1530.20">
    <property type="entry name" value="Protein of unknown function (DUF1491)"/>
    <property type="match status" value="1"/>
</dbReference>
<organism evidence="1 2">
    <name type="scientific">Aliishimia ponticola</name>
    <dbReference type="NCBI Taxonomy" id="2499833"/>
    <lineage>
        <taxon>Bacteria</taxon>
        <taxon>Pseudomonadati</taxon>
        <taxon>Pseudomonadota</taxon>
        <taxon>Alphaproteobacteria</taxon>
        <taxon>Rhodobacterales</taxon>
        <taxon>Paracoccaceae</taxon>
        <taxon>Aliishimia</taxon>
    </lineage>
</organism>